<keyword evidence="3 5" id="KW-0949">S-adenosyl-L-methionine</keyword>
<dbReference type="NCBIfam" id="TIGR03534">
    <property type="entry name" value="RF_mod_PrmC"/>
    <property type="match status" value="1"/>
</dbReference>
<dbReference type="EC" id="2.1.1.297" evidence="5"/>
<evidence type="ECO:0000313" key="8">
    <source>
        <dbReference type="EMBL" id="VVZ95644.1"/>
    </source>
</evidence>
<dbReference type="Pfam" id="PF17827">
    <property type="entry name" value="PrmC_N"/>
    <property type="match status" value="1"/>
</dbReference>
<dbReference type="RefSeq" id="WP_151443376.1">
    <property type="nucleotide sequence ID" value="NZ_CABVOU010000031.1"/>
</dbReference>
<keyword evidence="2 5" id="KW-0808">Transferase</keyword>
<dbReference type="InterPro" id="IPR004556">
    <property type="entry name" value="HemK-like"/>
</dbReference>
<dbReference type="GO" id="GO:0032259">
    <property type="term" value="P:methylation"/>
    <property type="evidence" value="ECO:0007669"/>
    <property type="project" value="UniProtKB-KW"/>
</dbReference>
<dbReference type="Pfam" id="PF13847">
    <property type="entry name" value="Methyltransf_31"/>
    <property type="match status" value="1"/>
</dbReference>
<dbReference type="HAMAP" id="MF_02126">
    <property type="entry name" value="RF_methyltr_PrmC"/>
    <property type="match status" value="1"/>
</dbReference>
<evidence type="ECO:0000256" key="1">
    <source>
        <dbReference type="ARBA" id="ARBA00022603"/>
    </source>
</evidence>
<dbReference type="GO" id="GO:0003676">
    <property type="term" value="F:nucleic acid binding"/>
    <property type="evidence" value="ECO:0007669"/>
    <property type="project" value="InterPro"/>
</dbReference>
<name>A0A5K1I1Q6_9GAMM</name>
<dbReference type="SUPFAM" id="SSF53335">
    <property type="entry name" value="S-adenosyl-L-methionine-dependent methyltransferases"/>
    <property type="match status" value="1"/>
</dbReference>
<keyword evidence="9" id="KW-1185">Reference proteome</keyword>
<feature type="binding site" evidence="5">
    <location>
        <position position="170"/>
    </location>
    <ligand>
        <name>S-adenosyl-L-methionine</name>
        <dbReference type="ChEBI" id="CHEBI:59789"/>
    </ligand>
</feature>
<feature type="binding site" evidence="5">
    <location>
        <begin position="195"/>
        <end position="198"/>
    </location>
    <ligand>
        <name>substrate</name>
    </ligand>
</feature>
<sequence>MTIDALLARAARRLAACDSPSGRLDAEVLLCHVLGVDRTWLYTWGDREAPILARARFEALLAARALGHPVAYLTGVREFWGLRLATSPHTLIPRPDTERLVEAALAHGASDQGRLLDLGTGTGAVALAFASERPGWSVVGIDLSLEAVALARYNAQRLAIGNVDFHTGDWFTALNEESEKHDESGSARFDLIVSNPPYIAEDDPHLRQGDLRYEPQSALVAAEQGLADLRHLVDEARSHLVPGGWLLLEHGHGQGAAVREALAAEGYADTATLRDLGGHDRVSLGRHVEGRAGGERS</sequence>
<evidence type="ECO:0000256" key="2">
    <source>
        <dbReference type="ARBA" id="ARBA00022679"/>
    </source>
</evidence>
<evidence type="ECO:0000256" key="5">
    <source>
        <dbReference type="HAMAP-Rule" id="MF_02126"/>
    </source>
</evidence>
<dbReference type="NCBIfam" id="TIGR00536">
    <property type="entry name" value="hemK_fam"/>
    <property type="match status" value="1"/>
</dbReference>
<feature type="domain" description="Methyltransferase" evidence="6">
    <location>
        <begin position="111"/>
        <end position="249"/>
    </location>
</feature>
<dbReference type="GO" id="GO:0102559">
    <property type="term" value="F:peptide chain release factor N(5)-glutamine methyltransferase activity"/>
    <property type="evidence" value="ECO:0007669"/>
    <property type="project" value="UniProtKB-EC"/>
</dbReference>
<dbReference type="Gene3D" id="1.10.8.10">
    <property type="entry name" value="DNA helicase RuvA subunit, C-terminal domain"/>
    <property type="match status" value="1"/>
</dbReference>
<keyword evidence="1 5" id="KW-0489">Methyltransferase</keyword>
<dbReference type="InterPro" id="IPR019874">
    <property type="entry name" value="RF_methyltr_PrmC"/>
</dbReference>
<dbReference type="InterPro" id="IPR029063">
    <property type="entry name" value="SAM-dependent_MTases_sf"/>
</dbReference>
<evidence type="ECO:0000256" key="3">
    <source>
        <dbReference type="ARBA" id="ARBA00022691"/>
    </source>
</evidence>
<comment type="catalytic activity">
    <reaction evidence="4 5">
        <text>L-glutaminyl-[peptide chain release factor] + S-adenosyl-L-methionine = N(5)-methyl-L-glutaminyl-[peptide chain release factor] + S-adenosyl-L-homocysteine + H(+)</text>
        <dbReference type="Rhea" id="RHEA:42896"/>
        <dbReference type="Rhea" id="RHEA-COMP:10271"/>
        <dbReference type="Rhea" id="RHEA-COMP:10272"/>
        <dbReference type="ChEBI" id="CHEBI:15378"/>
        <dbReference type="ChEBI" id="CHEBI:30011"/>
        <dbReference type="ChEBI" id="CHEBI:57856"/>
        <dbReference type="ChEBI" id="CHEBI:59789"/>
        <dbReference type="ChEBI" id="CHEBI:61891"/>
        <dbReference type="EC" id="2.1.1.297"/>
    </reaction>
</comment>
<feature type="binding site" evidence="5">
    <location>
        <begin position="119"/>
        <end position="123"/>
    </location>
    <ligand>
        <name>S-adenosyl-L-methionine</name>
        <dbReference type="ChEBI" id="CHEBI:59789"/>
    </ligand>
</feature>
<evidence type="ECO:0000259" key="6">
    <source>
        <dbReference type="Pfam" id="PF13847"/>
    </source>
</evidence>
<comment type="function">
    <text evidence="5">Methylates the class 1 translation termination release factors RF1/PrfA and RF2/PrfB on the glutamine residue of the universally conserved GGQ motif.</text>
</comment>
<proteinExistence type="inferred from homology"/>
<feature type="domain" description="Release factor glutamine methyltransferase N-terminal" evidence="7">
    <location>
        <begin position="6"/>
        <end position="75"/>
    </location>
</feature>
<dbReference type="InterPro" id="IPR025714">
    <property type="entry name" value="Methyltranfer_dom"/>
</dbReference>
<accession>A0A5K1I1Q6</accession>
<dbReference type="PANTHER" id="PTHR18895:SF74">
    <property type="entry name" value="MTRF1L RELEASE FACTOR GLUTAMINE METHYLTRANSFERASE"/>
    <property type="match status" value="1"/>
</dbReference>
<gene>
    <name evidence="5 8" type="primary">prmC</name>
    <name evidence="8" type="ORF">HALO32_01723</name>
</gene>
<evidence type="ECO:0000256" key="4">
    <source>
        <dbReference type="ARBA" id="ARBA00048391"/>
    </source>
</evidence>
<dbReference type="InterPro" id="IPR002052">
    <property type="entry name" value="DNA_methylase_N6_adenine_CS"/>
</dbReference>
<dbReference type="Proteomes" id="UP000326725">
    <property type="component" value="Unassembled WGS sequence"/>
</dbReference>
<dbReference type="CDD" id="cd02440">
    <property type="entry name" value="AdoMet_MTases"/>
    <property type="match status" value="1"/>
</dbReference>
<dbReference type="InterPro" id="IPR050320">
    <property type="entry name" value="N5-glutamine_MTase"/>
</dbReference>
<organism evidence="8 9">
    <name type="scientific">Halomonas lysinitropha</name>
    <dbReference type="NCBI Taxonomy" id="2607506"/>
    <lineage>
        <taxon>Bacteria</taxon>
        <taxon>Pseudomonadati</taxon>
        <taxon>Pseudomonadota</taxon>
        <taxon>Gammaproteobacteria</taxon>
        <taxon>Oceanospirillales</taxon>
        <taxon>Halomonadaceae</taxon>
        <taxon>Halomonas</taxon>
    </lineage>
</organism>
<dbReference type="Gene3D" id="3.40.50.150">
    <property type="entry name" value="Vaccinia Virus protein VP39"/>
    <property type="match status" value="1"/>
</dbReference>
<evidence type="ECO:0000259" key="7">
    <source>
        <dbReference type="Pfam" id="PF17827"/>
    </source>
</evidence>
<feature type="binding site" evidence="5">
    <location>
        <position position="195"/>
    </location>
    <ligand>
        <name>S-adenosyl-L-methionine</name>
        <dbReference type="ChEBI" id="CHEBI:59789"/>
    </ligand>
</feature>
<comment type="similarity">
    <text evidence="5">Belongs to the protein N5-glutamine methyltransferase family. PrmC subfamily.</text>
</comment>
<feature type="binding site" evidence="5">
    <location>
        <position position="142"/>
    </location>
    <ligand>
        <name>S-adenosyl-L-methionine</name>
        <dbReference type="ChEBI" id="CHEBI:59789"/>
    </ligand>
</feature>
<reference evidence="8 9" key="1">
    <citation type="submission" date="2019-09" db="EMBL/GenBank/DDBJ databases">
        <authorList>
            <person name="Criscuolo A."/>
        </authorList>
    </citation>
    <scope>NUCLEOTIDE SEQUENCE [LARGE SCALE GENOMIC DNA]</scope>
    <source>
        <strain evidence="9">3(2)</strain>
    </source>
</reference>
<evidence type="ECO:0000313" key="9">
    <source>
        <dbReference type="Proteomes" id="UP000326725"/>
    </source>
</evidence>
<dbReference type="PANTHER" id="PTHR18895">
    <property type="entry name" value="HEMK METHYLTRANSFERASE"/>
    <property type="match status" value="1"/>
</dbReference>
<dbReference type="FunFam" id="3.40.50.150:FF:000053">
    <property type="entry name" value="Release factor glutamine methyltransferase"/>
    <property type="match status" value="1"/>
</dbReference>
<dbReference type="EMBL" id="CABVOU010000031">
    <property type="protein sequence ID" value="VVZ95644.1"/>
    <property type="molecule type" value="Genomic_DNA"/>
</dbReference>
<dbReference type="PROSITE" id="PS00092">
    <property type="entry name" value="N6_MTASE"/>
    <property type="match status" value="1"/>
</dbReference>
<dbReference type="InterPro" id="IPR040758">
    <property type="entry name" value="PrmC_N"/>
</dbReference>
<dbReference type="AlphaFoldDB" id="A0A5K1I1Q6"/>
<protein>
    <recommendedName>
        <fullName evidence="5">Release factor glutamine methyltransferase</fullName>
        <shortName evidence="5">RF MTase</shortName>
        <ecNumber evidence="5">2.1.1.297</ecNumber>
    </recommendedName>
    <alternativeName>
        <fullName evidence="5">N5-glutamine methyltransferase PrmC</fullName>
    </alternativeName>
    <alternativeName>
        <fullName evidence="5">Protein-(glutamine-N5) MTase PrmC</fullName>
    </alternativeName>
    <alternativeName>
        <fullName evidence="5">Protein-glutamine N-methyltransferase PrmC</fullName>
    </alternativeName>
</protein>